<evidence type="ECO:0000256" key="2">
    <source>
        <dbReference type="RuleBase" id="RU361185"/>
    </source>
</evidence>
<dbReference type="Gene3D" id="3.20.20.80">
    <property type="entry name" value="Glycosidases"/>
    <property type="match status" value="1"/>
</dbReference>
<dbReference type="CDD" id="cd06593">
    <property type="entry name" value="GH31_xylosidase_YicI"/>
    <property type="match status" value="1"/>
</dbReference>
<organism evidence="6 7">
    <name type="scientific">Haloactinopolyspora alba</name>
    <dbReference type="NCBI Taxonomy" id="648780"/>
    <lineage>
        <taxon>Bacteria</taxon>
        <taxon>Bacillati</taxon>
        <taxon>Actinomycetota</taxon>
        <taxon>Actinomycetes</taxon>
        <taxon>Jiangellales</taxon>
        <taxon>Jiangellaceae</taxon>
        <taxon>Haloactinopolyspora</taxon>
    </lineage>
</organism>
<dbReference type="GO" id="GO:0004553">
    <property type="term" value="F:hydrolase activity, hydrolyzing O-glycosyl compounds"/>
    <property type="evidence" value="ECO:0007669"/>
    <property type="project" value="InterPro"/>
</dbReference>
<dbReference type="Pfam" id="PF21365">
    <property type="entry name" value="Glyco_hydro_31_3rd"/>
    <property type="match status" value="1"/>
</dbReference>
<name>A0A2P8EFZ3_9ACTN</name>
<sequence>MNGPAGDGGAYVLRHVTDVTLVGDVVRFGVAALPAVELPGTPGWLTGEALTDQGVEVTMPNLPAHLELPGVTPERFEVAVSLAAPDVARIVIARPRARVHHEDASWLGIVTRPGGVEPELTDDDTWVTVAGADIRVRVRRSPFAVRVLDGAGRTVLRTAERLRQVAGFPMAPPVLAEPGTTTLQLELDTDEDVLGFGEQFGRLVKNGQQLRLRVDDALGTGTGMAYKPVPVWHSTAGYTGLFNTGAEVNADVGHVRPSVLSLRVADEAIDLYVLAGPDPKDRLAAYTGLTGRAPVPPLWAFGYWMGRCRYHSRQEMEAVARGMREHRVPCDVLHLDPDWLVVDRLNTDFVWNTDRFGERRELVTALEDLGCRLSVWEVPYLDPVSPRYREAEEHGYLVTRADGGVAHVAGTPTPDGRHRALVDFTNADARVWWQRMHDEFLDDGVAVFKTDFGEGLPDDVAPADGTPANHAHNLYPLRYNAAVSERIGSRTGRNPLVWGRSGWAGSHRYPGQWAGDAESTVAGMQATVRGGLSYALSAPGFWSHDIGGFYGPELTPELYVRWTQLGALSPLMRAHGLRPREPWEFGERALSIARDWVRLRYSLLPYLWNSATESAARGLPMLRPLALEFPDDPVCPGLDDEFLLGADLLVVPVFDDGPGPVRRRFYVPDGRWVDLLTGDAWTGPGFHTVDVALERMPVLVRAGAVIPRVDVDADVRRTDDLVGRAWTLHVAGAGDVRTELTGFDGTVTTVTVVAGEAHASGTQPVRAEVHRLDAPAMPGHWR</sequence>
<evidence type="ECO:0000259" key="4">
    <source>
        <dbReference type="Pfam" id="PF13802"/>
    </source>
</evidence>
<dbReference type="InterPro" id="IPR013780">
    <property type="entry name" value="Glyco_hydro_b"/>
</dbReference>
<reference evidence="6 7" key="1">
    <citation type="submission" date="2018-03" db="EMBL/GenBank/DDBJ databases">
        <title>Genomic Encyclopedia of Archaeal and Bacterial Type Strains, Phase II (KMG-II): from individual species to whole genera.</title>
        <authorList>
            <person name="Goeker M."/>
        </authorList>
    </citation>
    <scope>NUCLEOTIDE SEQUENCE [LARGE SCALE GENOMIC DNA]</scope>
    <source>
        <strain evidence="6 7">DSM 45211</strain>
    </source>
</reference>
<dbReference type="SUPFAM" id="SSF74650">
    <property type="entry name" value="Galactose mutarotase-like"/>
    <property type="match status" value="1"/>
</dbReference>
<dbReference type="SUPFAM" id="SSF51011">
    <property type="entry name" value="Glycosyl hydrolase domain"/>
    <property type="match status" value="1"/>
</dbReference>
<feature type="domain" description="Glycosyl hydrolase family 31 C-terminal" evidence="5">
    <location>
        <begin position="618"/>
        <end position="706"/>
    </location>
</feature>
<protein>
    <submittedName>
        <fullName evidence="6">Alpha-D-xyloside xylohydrolase</fullName>
    </submittedName>
</protein>
<dbReference type="Gene3D" id="2.60.40.1180">
    <property type="entry name" value="Golgi alpha-mannosidase II"/>
    <property type="match status" value="1"/>
</dbReference>
<keyword evidence="2 6" id="KW-0378">Hydrolase</keyword>
<comment type="similarity">
    <text evidence="1 2">Belongs to the glycosyl hydrolase 31 family.</text>
</comment>
<dbReference type="RefSeq" id="WP_106535445.1">
    <property type="nucleotide sequence ID" value="NZ_ML142897.1"/>
</dbReference>
<dbReference type="InterPro" id="IPR048395">
    <property type="entry name" value="Glyco_hydro_31_C"/>
</dbReference>
<dbReference type="OrthoDB" id="176168at2"/>
<dbReference type="GO" id="GO:0005975">
    <property type="term" value="P:carbohydrate metabolic process"/>
    <property type="evidence" value="ECO:0007669"/>
    <property type="project" value="InterPro"/>
</dbReference>
<dbReference type="SUPFAM" id="SSF51445">
    <property type="entry name" value="(Trans)glycosidases"/>
    <property type="match status" value="1"/>
</dbReference>
<accession>A0A2P8EFZ3</accession>
<evidence type="ECO:0000259" key="3">
    <source>
        <dbReference type="Pfam" id="PF01055"/>
    </source>
</evidence>
<feature type="domain" description="Glycoside hydrolase family 31 N-terminal" evidence="4">
    <location>
        <begin position="79"/>
        <end position="251"/>
    </location>
</feature>
<dbReference type="InterPro" id="IPR017853">
    <property type="entry name" value="GH"/>
</dbReference>
<keyword evidence="2" id="KW-0326">Glycosidase</keyword>
<evidence type="ECO:0000259" key="5">
    <source>
        <dbReference type="Pfam" id="PF21365"/>
    </source>
</evidence>
<evidence type="ECO:0000256" key="1">
    <source>
        <dbReference type="ARBA" id="ARBA00007806"/>
    </source>
</evidence>
<feature type="domain" description="Glycoside hydrolase family 31 TIM barrel" evidence="3">
    <location>
        <begin position="294"/>
        <end position="608"/>
    </location>
</feature>
<dbReference type="EMBL" id="PYGE01000001">
    <property type="protein sequence ID" value="PSL08386.1"/>
    <property type="molecule type" value="Genomic_DNA"/>
</dbReference>
<dbReference type="InterPro" id="IPR011013">
    <property type="entry name" value="Gal_mutarotase_sf_dom"/>
</dbReference>
<dbReference type="Pfam" id="PF13802">
    <property type="entry name" value="Gal_mutarotas_2"/>
    <property type="match status" value="1"/>
</dbReference>
<evidence type="ECO:0000313" key="7">
    <source>
        <dbReference type="Proteomes" id="UP000243528"/>
    </source>
</evidence>
<dbReference type="Pfam" id="PF01055">
    <property type="entry name" value="Glyco_hydro_31_2nd"/>
    <property type="match status" value="1"/>
</dbReference>
<dbReference type="InterPro" id="IPR000322">
    <property type="entry name" value="Glyco_hydro_31_TIM"/>
</dbReference>
<dbReference type="CDD" id="cd14752">
    <property type="entry name" value="GH31_N"/>
    <property type="match status" value="1"/>
</dbReference>
<keyword evidence="7" id="KW-1185">Reference proteome</keyword>
<dbReference type="Gene3D" id="2.60.40.1760">
    <property type="entry name" value="glycosyl hydrolase (family 31)"/>
    <property type="match status" value="1"/>
</dbReference>
<dbReference type="PANTHER" id="PTHR43863">
    <property type="entry name" value="HYDROLASE, PUTATIVE (AFU_ORTHOLOGUE AFUA_1G03140)-RELATED"/>
    <property type="match status" value="1"/>
</dbReference>
<dbReference type="GO" id="GO:0030246">
    <property type="term" value="F:carbohydrate binding"/>
    <property type="evidence" value="ECO:0007669"/>
    <property type="project" value="InterPro"/>
</dbReference>
<dbReference type="Proteomes" id="UP000243528">
    <property type="component" value="Unassembled WGS sequence"/>
</dbReference>
<evidence type="ECO:0000313" key="6">
    <source>
        <dbReference type="EMBL" id="PSL08386.1"/>
    </source>
</evidence>
<gene>
    <name evidence="6" type="ORF">CLV30_101358</name>
</gene>
<dbReference type="PANTHER" id="PTHR43863:SF2">
    <property type="entry name" value="MALTASE-GLUCOAMYLASE"/>
    <property type="match status" value="1"/>
</dbReference>
<dbReference type="AlphaFoldDB" id="A0A2P8EFZ3"/>
<comment type="caution">
    <text evidence="6">The sequence shown here is derived from an EMBL/GenBank/DDBJ whole genome shotgun (WGS) entry which is preliminary data.</text>
</comment>
<dbReference type="InterPro" id="IPR051816">
    <property type="entry name" value="Glycosyl_Hydrolase_31"/>
</dbReference>
<dbReference type="InterPro" id="IPR025887">
    <property type="entry name" value="Glyco_hydro_31_N_dom"/>
</dbReference>
<proteinExistence type="inferred from homology"/>